<dbReference type="PRINTS" id="PR00112">
    <property type="entry name" value="ACYLPHPHTASE"/>
</dbReference>
<feature type="active site" evidence="1">
    <location>
        <position position="54"/>
    </location>
</feature>
<dbReference type="InterPro" id="IPR017968">
    <property type="entry name" value="Acylphosphatase_CS"/>
</dbReference>
<feature type="active site" evidence="1">
    <location>
        <position position="72"/>
    </location>
</feature>
<evidence type="ECO:0000313" key="5">
    <source>
        <dbReference type="Proteomes" id="UP000011513"/>
    </source>
</evidence>
<proteinExistence type="inferred from homology"/>
<dbReference type="EMBL" id="AOIV01000045">
    <property type="protein sequence ID" value="ELZ26060.1"/>
    <property type="molecule type" value="Genomic_DNA"/>
</dbReference>
<comment type="similarity">
    <text evidence="2">Belongs to the acylphosphatase family.</text>
</comment>
<comment type="caution">
    <text evidence="4">The sequence shown here is derived from an EMBL/GenBank/DDBJ whole genome shotgun (WGS) entry which is preliminary data.</text>
</comment>
<dbReference type="eggNOG" id="arCOG01674">
    <property type="taxonomic scope" value="Archaea"/>
</dbReference>
<dbReference type="PROSITE" id="PS00151">
    <property type="entry name" value="ACYLPHOSPHATASE_2"/>
    <property type="match status" value="1"/>
</dbReference>
<keyword evidence="5" id="KW-1185">Reference proteome</keyword>
<dbReference type="InterPro" id="IPR001792">
    <property type="entry name" value="Acylphosphatase-like_dom"/>
</dbReference>
<feature type="domain" description="Acylphosphatase-like" evidence="3">
    <location>
        <begin position="39"/>
        <end position="125"/>
    </location>
</feature>
<comment type="catalytic activity">
    <reaction evidence="1">
        <text>an acyl phosphate + H2O = a carboxylate + phosphate + H(+)</text>
        <dbReference type="Rhea" id="RHEA:14965"/>
        <dbReference type="ChEBI" id="CHEBI:15377"/>
        <dbReference type="ChEBI" id="CHEBI:15378"/>
        <dbReference type="ChEBI" id="CHEBI:29067"/>
        <dbReference type="ChEBI" id="CHEBI:43474"/>
        <dbReference type="ChEBI" id="CHEBI:59918"/>
        <dbReference type="EC" id="3.6.1.7"/>
    </reaction>
</comment>
<evidence type="ECO:0000256" key="1">
    <source>
        <dbReference type="PROSITE-ProRule" id="PRU00520"/>
    </source>
</evidence>
<organism evidence="4 5">
    <name type="scientific">Halogeometricum pallidum JCM 14848</name>
    <dbReference type="NCBI Taxonomy" id="1227487"/>
    <lineage>
        <taxon>Archaea</taxon>
        <taxon>Methanobacteriati</taxon>
        <taxon>Methanobacteriota</taxon>
        <taxon>Stenosarchaea group</taxon>
        <taxon>Halobacteria</taxon>
        <taxon>Halobacteriales</taxon>
        <taxon>Haloferacaceae</taxon>
        <taxon>Halogeometricum</taxon>
    </lineage>
</organism>
<dbReference type="InParanoid" id="M0CS30"/>
<dbReference type="SUPFAM" id="SSF54975">
    <property type="entry name" value="Acylphosphatase/BLUF domain-like"/>
    <property type="match status" value="1"/>
</dbReference>
<dbReference type="GO" id="GO:0003998">
    <property type="term" value="F:acylphosphatase activity"/>
    <property type="evidence" value="ECO:0007669"/>
    <property type="project" value="UniProtKB-EC"/>
</dbReference>
<name>M0CS30_HALPD</name>
<dbReference type="EC" id="3.6.1.7" evidence="1"/>
<dbReference type="Proteomes" id="UP000011513">
    <property type="component" value="Unassembled WGS sequence"/>
</dbReference>
<keyword evidence="1 4" id="KW-0378">Hydrolase</keyword>
<dbReference type="PANTHER" id="PTHR47268">
    <property type="entry name" value="ACYLPHOSPHATASE"/>
    <property type="match status" value="1"/>
</dbReference>
<dbReference type="PANTHER" id="PTHR47268:SF4">
    <property type="entry name" value="ACYLPHOSPHATASE"/>
    <property type="match status" value="1"/>
</dbReference>
<evidence type="ECO:0000256" key="2">
    <source>
        <dbReference type="RuleBase" id="RU004168"/>
    </source>
</evidence>
<sequence>MGESAARHLDGFGSRGGSAAGRYLTVAPERVGMTDERTRAHVFVTGRVQGVYYRASTRDAARERNLDGWVKNLDDGRVEAVFEGPEGDVEEVVEWCHTGSDAAEVESVDVEYGDPEGESGFQIEW</sequence>
<dbReference type="Pfam" id="PF00708">
    <property type="entry name" value="Acylphosphatase"/>
    <property type="match status" value="1"/>
</dbReference>
<dbReference type="InterPro" id="IPR020456">
    <property type="entry name" value="Acylphosphatase"/>
</dbReference>
<dbReference type="Gene3D" id="3.30.70.100">
    <property type="match status" value="1"/>
</dbReference>
<dbReference type="InterPro" id="IPR036046">
    <property type="entry name" value="Acylphosphatase-like_dom_sf"/>
</dbReference>
<reference evidence="4 5" key="1">
    <citation type="journal article" date="2014" name="PLoS Genet.">
        <title>Phylogenetically driven sequencing of extremely halophilic archaea reveals strategies for static and dynamic osmo-response.</title>
        <authorList>
            <person name="Becker E.A."/>
            <person name="Seitzer P.M."/>
            <person name="Tritt A."/>
            <person name="Larsen D."/>
            <person name="Krusor M."/>
            <person name="Yao A.I."/>
            <person name="Wu D."/>
            <person name="Madern D."/>
            <person name="Eisen J.A."/>
            <person name="Darling A.E."/>
            <person name="Facciotti M.T."/>
        </authorList>
    </citation>
    <scope>NUCLEOTIDE SEQUENCE [LARGE SCALE GENOMIC DNA]</scope>
    <source>
        <strain evidence="4 5">JCM 14848</strain>
    </source>
</reference>
<evidence type="ECO:0000259" key="3">
    <source>
        <dbReference type="PROSITE" id="PS51160"/>
    </source>
</evidence>
<dbReference type="PATRIC" id="fig|1227487.5.peg.4022"/>
<evidence type="ECO:0000313" key="4">
    <source>
        <dbReference type="EMBL" id="ELZ26060.1"/>
    </source>
</evidence>
<dbReference type="PROSITE" id="PS51160">
    <property type="entry name" value="ACYLPHOSPHATASE_3"/>
    <property type="match status" value="1"/>
</dbReference>
<accession>M0CS30</accession>
<gene>
    <name evidence="4" type="ORF">C474_20206</name>
</gene>
<dbReference type="AlphaFoldDB" id="M0CS30"/>
<dbReference type="NCBIfam" id="NF011016">
    <property type="entry name" value="PRK14444.1"/>
    <property type="match status" value="1"/>
</dbReference>
<protein>
    <recommendedName>
        <fullName evidence="1">acylphosphatase</fullName>
        <ecNumber evidence="1">3.6.1.7</ecNumber>
    </recommendedName>
</protein>